<reference evidence="7 8" key="1">
    <citation type="journal article" date="2020" name="Mol. Biol. Evol.">
        <title>Distinct Expression and Methylation Patterns for Genes with Different Fates following a Single Whole-Genome Duplication in Flowering Plants.</title>
        <authorList>
            <person name="Shi T."/>
            <person name="Rahmani R.S."/>
            <person name="Gugger P.F."/>
            <person name="Wang M."/>
            <person name="Li H."/>
            <person name="Zhang Y."/>
            <person name="Li Z."/>
            <person name="Wang Q."/>
            <person name="Van de Peer Y."/>
            <person name="Marchal K."/>
            <person name="Chen J."/>
        </authorList>
    </citation>
    <scope>NUCLEOTIDE SEQUENCE [LARGE SCALE GENOMIC DNA]</scope>
    <source>
        <tissue evidence="7">Leaf</tissue>
    </source>
</reference>
<dbReference type="InterPro" id="IPR051358">
    <property type="entry name" value="TF_AMS/ICE1/BHLH6-like"/>
</dbReference>
<dbReference type="Gene3D" id="4.10.280.10">
    <property type="entry name" value="Helix-loop-helix DNA-binding domain"/>
    <property type="match status" value="1"/>
</dbReference>
<keyword evidence="3" id="KW-0804">Transcription</keyword>
<dbReference type="InterPro" id="IPR036638">
    <property type="entry name" value="HLH_DNA-bd_sf"/>
</dbReference>
<feature type="region of interest" description="Disordered" evidence="5">
    <location>
        <begin position="109"/>
        <end position="137"/>
    </location>
</feature>
<dbReference type="SUPFAM" id="SSF47459">
    <property type="entry name" value="HLH, helix-loop-helix DNA-binding domain"/>
    <property type="match status" value="1"/>
</dbReference>
<comment type="subcellular location">
    <subcellularLocation>
        <location evidence="1">Nucleus</location>
    </subcellularLocation>
</comment>
<evidence type="ECO:0000313" key="8">
    <source>
        <dbReference type="Proteomes" id="UP000607653"/>
    </source>
</evidence>
<dbReference type="GO" id="GO:0046983">
    <property type="term" value="F:protein dimerization activity"/>
    <property type="evidence" value="ECO:0007669"/>
    <property type="project" value="InterPro"/>
</dbReference>
<dbReference type="PANTHER" id="PTHR31945">
    <property type="entry name" value="TRANSCRIPTION FACTOR SCREAM2-RELATED"/>
    <property type="match status" value="1"/>
</dbReference>
<dbReference type="PANTHER" id="PTHR31945:SF26">
    <property type="entry name" value="TRANSCRIPTION FACTOR BHLH35"/>
    <property type="match status" value="1"/>
</dbReference>
<feature type="compositionally biased region" description="Low complexity" evidence="5">
    <location>
        <begin position="193"/>
        <end position="207"/>
    </location>
</feature>
<dbReference type="GO" id="GO:0005634">
    <property type="term" value="C:nucleus"/>
    <property type="evidence" value="ECO:0007669"/>
    <property type="project" value="UniProtKB-SubCell"/>
</dbReference>
<dbReference type="SMART" id="SM00353">
    <property type="entry name" value="HLH"/>
    <property type="match status" value="1"/>
</dbReference>
<protein>
    <recommendedName>
        <fullName evidence="6">BHLH domain-containing protein</fullName>
    </recommendedName>
</protein>
<dbReference type="EMBL" id="DUZY01000001">
    <property type="protein sequence ID" value="DAD22082.1"/>
    <property type="molecule type" value="Genomic_DNA"/>
</dbReference>
<feature type="domain" description="BHLH" evidence="6">
    <location>
        <begin position="133"/>
        <end position="182"/>
    </location>
</feature>
<evidence type="ECO:0000256" key="3">
    <source>
        <dbReference type="ARBA" id="ARBA00023163"/>
    </source>
</evidence>
<accession>A0A822XPW6</accession>
<evidence type="ECO:0000256" key="1">
    <source>
        <dbReference type="ARBA" id="ARBA00004123"/>
    </source>
</evidence>
<feature type="compositionally biased region" description="Acidic residues" evidence="5">
    <location>
        <begin position="116"/>
        <end position="125"/>
    </location>
</feature>
<evidence type="ECO:0000256" key="4">
    <source>
        <dbReference type="ARBA" id="ARBA00023242"/>
    </source>
</evidence>
<evidence type="ECO:0000259" key="6">
    <source>
        <dbReference type="PROSITE" id="PS50888"/>
    </source>
</evidence>
<dbReference type="AlphaFoldDB" id="A0A822XPW6"/>
<sequence length="312" mass="35865">MEQLEEFLMQDEEGVHFWPENVAAADNMILGLEEWWEAEPPKVDEQQSDLFSLLEENDFVTPQPAFGEEDDSNRFSYCSFQELVQKQEQDRVLLEQEQQQLLEEQLLQQQSTGAEGMEDEEEEEGSDSKKQYGINSKNLVSERNRRKRLNKQLFTLRSLVPNITKMDKRSILIDALAYLQGVLQQTEREMERSNNLSSGSLLSSSSGEDSCSTINNDEVEPKLNPESQRYDRYASLPTILEMDVVMLEEERFLLKIVRNKAVGSLGQVQRAIESLEMEVTCVSLSDLDEAHLLTTAFVRGFTFNEESLSIRD</sequence>
<keyword evidence="8" id="KW-1185">Reference proteome</keyword>
<feature type="region of interest" description="Disordered" evidence="5">
    <location>
        <begin position="190"/>
        <end position="226"/>
    </location>
</feature>
<organism evidence="7 8">
    <name type="scientific">Nelumbo nucifera</name>
    <name type="common">Sacred lotus</name>
    <dbReference type="NCBI Taxonomy" id="4432"/>
    <lineage>
        <taxon>Eukaryota</taxon>
        <taxon>Viridiplantae</taxon>
        <taxon>Streptophyta</taxon>
        <taxon>Embryophyta</taxon>
        <taxon>Tracheophyta</taxon>
        <taxon>Spermatophyta</taxon>
        <taxon>Magnoliopsida</taxon>
        <taxon>Proteales</taxon>
        <taxon>Nelumbonaceae</taxon>
        <taxon>Nelumbo</taxon>
    </lineage>
</organism>
<name>A0A822XPW6_NELNU</name>
<evidence type="ECO:0000256" key="2">
    <source>
        <dbReference type="ARBA" id="ARBA00023015"/>
    </source>
</evidence>
<comment type="caution">
    <text evidence="7">The sequence shown here is derived from an EMBL/GenBank/DDBJ whole genome shotgun (WGS) entry which is preliminary data.</text>
</comment>
<dbReference type="PROSITE" id="PS50888">
    <property type="entry name" value="BHLH"/>
    <property type="match status" value="1"/>
</dbReference>
<evidence type="ECO:0000313" key="7">
    <source>
        <dbReference type="EMBL" id="DAD22082.1"/>
    </source>
</evidence>
<dbReference type="Proteomes" id="UP000607653">
    <property type="component" value="Unassembled WGS sequence"/>
</dbReference>
<dbReference type="Pfam" id="PF00010">
    <property type="entry name" value="HLH"/>
    <property type="match status" value="1"/>
</dbReference>
<keyword evidence="4" id="KW-0539">Nucleus</keyword>
<gene>
    <name evidence="7" type="ORF">HUJ06_023545</name>
</gene>
<keyword evidence="2" id="KW-0805">Transcription regulation</keyword>
<dbReference type="InterPro" id="IPR011598">
    <property type="entry name" value="bHLH_dom"/>
</dbReference>
<evidence type="ECO:0000256" key="5">
    <source>
        <dbReference type="SAM" id="MobiDB-lite"/>
    </source>
</evidence>
<proteinExistence type="predicted"/>